<dbReference type="InterPro" id="IPR051797">
    <property type="entry name" value="TrmB-like"/>
</dbReference>
<organism evidence="2 3">
    <name type="scientific">Streptomyces armeniacus</name>
    <dbReference type="NCBI Taxonomy" id="83291"/>
    <lineage>
        <taxon>Bacteria</taxon>
        <taxon>Bacillati</taxon>
        <taxon>Actinomycetota</taxon>
        <taxon>Actinomycetes</taxon>
        <taxon>Kitasatosporales</taxon>
        <taxon>Streptomycetaceae</taxon>
        <taxon>Streptomyces</taxon>
    </lineage>
</organism>
<dbReference type="SMART" id="SM00421">
    <property type="entry name" value="HTH_LUXR"/>
    <property type="match status" value="1"/>
</dbReference>
<dbReference type="PANTHER" id="PTHR34293:SF1">
    <property type="entry name" value="HTH-TYPE TRANSCRIPTIONAL REGULATOR TRMBL2"/>
    <property type="match status" value="1"/>
</dbReference>
<dbReference type="InterPro" id="IPR016032">
    <property type="entry name" value="Sig_transdc_resp-reg_C-effctor"/>
</dbReference>
<feature type="domain" description="HTH luxR-type" evidence="1">
    <location>
        <begin position="261"/>
        <end position="326"/>
    </location>
</feature>
<dbReference type="GO" id="GO:0003677">
    <property type="term" value="F:DNA binding"/>
    <property type="evidence" value="ECO:0007669"/>
    <property type="project" value="InterPro"/>
</dbReference>
<sequence>MLGILGLSADGESVYRAMLSAPELGVAELADELHWPPERVRDALDELARLSLTRRSDQQPSGLLLVDPEVGLEHLLAQRQSELAQRQHEITSSRVAIRQLVAEYSASVQDGRKLDVERLDGVDAVRVKLEELAHNCTSEVLEFITGGGQSESNREASRPLDEMLLRRGVSMRSVYLESVVNHSRTVSYLEWLNELGARIRLAPALPLRMIVFDRQSAVIPSDPENTASGALLLHGTAFITALCSLFEQTWQEASPFGSPPSRHSTTGLTPQMQTVLGLLARGHTDEVVARKLGISVRTSRRITAELMSELGARSRFQAGAIAAERGWLRLT</sequence>
<name>A0A345XPT9_9ACTN</name>
<evidence type="ECO:0000259" key="1">
    <source>
        <dbReference type="PROSITE" id="PS50043"/>
    </source>
</evidence>
<dbReference type="AlphaFoldDB" id="A0A345XPT9"/>
<dbReference type="Gene3D" id="1.10.10.10">
    <property type="entry name" value="Winged helix-like DNA-binding domain superfamily/Winged helix DNA-binding domain"/>
    <property type="match status" value="2"/>
</dbReference>
<reference evidence="2 3" key="1">
    <citation type="submission" date="2018-07" db="EMBL/GenBank/DDBJ databases">
        <title>Draft genome of the type strain Streptomyces armeniacus ATCC 15676.</title>
        <authorList>
            <person name="Labana P."/>
            <person name="Gosse J.T."/>
            <person name="Boddy C.N."/>
        </authorList>
    </citation>
    <scope>NUCLEOTIDE SEQUENCE [LARGE SCALE GENOMIC DNA]</scope>
    <source>
        <strain evidence="2 3">ATCC 15676</strain>
    </source>
</reference>
<dbReference type="InterPro" id="IPR000792">
    <property type="entry name" value="Tscrpt_reg_LuxR_C"/>
</dbReference>
<dbReference type="KEGG" id="sarm:DVA86_14325"/>
<evidence type="ECO:0000313" key="2">
    <source>
        <dbReference type="EMBL" id="AXK33655.1"/>
    </source>
</evidence>
<dbReference type="PANTHER" id="PTHR34293">
    <property type="entry name" value="HTH-TYPE TRANSCRIPTIONAL REGULATOR TRMBL2"/>
    <property type="match status" value="1"/>
</dbReference>
<dbReference type="GO" id="GO:0006355">
    <property type="term" value="P:regulation of DNA-templated transcription"/>
    <property type="evidence" value="ECO:0007669"/>
    <property type="project" value="InterPro"/>
</dbReference>
<dbReference type="EMBL" id="CP031320">
    <property type="protein sequence ID" value="AXK33655.1"/>
    <property type="molecule type" value="Genomic_DNA"/>
</dbReference>
<dbReference type="InterPro" id="IPR036388">
    <property type="entry name" value="WH-like_DNA-bd_sf"/>
</dbReference>
<keyword evidence="3" id="KW-1185">Reference proteome</keyword>
<dbReference type="Proteomes" id="UP000254425">
    <property type="component" value="Chromosome"/>
</dbReference>
<evidence type="ECO:0000313" key="3">
    <source>
        <dbReference type="Proteomes" id="UP000254425"/>
    </source>
</evidence>
<accession>A0A345XPT9</accession>
<gene>
    <name evidence="2" type="ORF">DVA86_14325</name>
</gene>
<dbReference type="RefSeq" id="WP_208878633.1">
    <property type="nucleotide sequence ID" value="NZ_CP031320.1"/>
</dbReference>
<protein>
    <submittedName>
        <fullName evidence="2">LuxR family transcriptional regulator</fullName>
    </submittedName>
</protein>
<proteinExistence type="predicted"/>
<dbReference type="SUPFAM" id="SSF46894">
    <property type="entry name" value="C-terminal effector domain of the bipartite response regulators"/>
    <property type="match status" value="1"/>
</dbReference>
<dbReference type="PROSITE" id="PS50043">
    <property type="entry name" value="HTH_LUXR_2"/>
    <property type="match status" value="1"/>
</dbReference>